<gene>
    <name evidence="2" type="ORF">TAV2_LOCUS19382</name>
</gene>
<proteinExistence type="predicted"/>
<organism evidence="2 3">
    <name type="scientific">Thlaspi arvense</name>
    <name type="common">Field penny-cress</name>
    <dbReference type="NCBI Taxonomy" id="13288"/>
    <lineage>
        <taxon>Eukaryota</taxon>
        <taxon>Viridiplantae</taxon>
        <taxon>Streptophyta</taxon>
        <taxon>Embryophyta</taxon>
        <taxon>Tracheophyta</taxon>
        <taxon>Spermatophyta</taxon>
        <taxon>Magnoliopsida</taxon>
        <taxon>eudicotyledons</taxon>
        <taxon>Gunneridae</taxon>
        <taxon>Pentapetalae</taxon>
        <taxon>rosids</taxon>
        <taxon>malvids</taxon>
        <taxon>Brassicales</taxon>
        <taxon>Brassicaceae</taxon>
        <taxon>Thlaspideae</taxon>
        <taxon>Thlaspi</taxon>
    </lineage>
</organism>
<evidence type="ECO:0000313" key="2">
    <source>
        <dbReference type="EMBL" id="CAH2071434.1"/>
    </source>
</evidence>
<reference evidence="2 3" key="1">
    <citation type="submission" date="2022-03" db="EMBL/GenBank/DDBJ databases">
        <authorList>
            <person name="Nunn A."/>
            <person name="Chopra R."/>
            <person name="Nunn A."/>
            <person name="Contreras Garrido A."/>
        </authorList>
    </citation>
    <scope>NUCLEOTIDE SEQUENCE [LARGE SCALE GENOMIC DNA]</scope>
</reference>
<evidence type="ECO:0000256" key="1">
    <source>
        <dbReference type="SAM" id="SignalP"/>
    </source>
</evidence>
<feature type="signal peptide" evidence="1">
    <location>
        <begin position="1"/>
        <end position="23"/>
    </location>
</feature>
<protein>
    <submittedName>
        <fullName evidence="2">Uncharacterized protein</fullName>
    </submittedName>
</protein>
<dbReference type="EMBL" id="OU466862">
    <property type="protein sequence ID" value="CAH2071434.1"/>
    <property type="molecule type" value="Genomic_DNA"/>
</dbReference>
<dbReference type="Proteomes" id="UP000836841">
    <property type="component" value="Chromosome 6"/>
</dbReference>
<sequence>MAQTTIVIFPTATLLMAATVVSGQKPPSPTAPHTVNEVMNCAAGLTNCVPAITLGGTPSSE</sequence>
<feature type="chain" id="PRO_5043762411" evidence="1">
    <location>
        <begin position="24"/>
        <end position="61"/>
    </location>
</feature>
<accession>A0AAU9SR54</accession>
<name>A0AAU9SR54_THLAR</name>
<keyword evidence="1" id="KW-0732">Signal</keyword>
<evidence type="ECO:0000313" key="3">
    <source>
        <dbReference type="Proteomes" id="UP000836841"/>
    </source>
</evidence>
<keyword evidence="3" id="KW-1185">Reference proteome</keyword>
<dbReference type="AlphaFoldDB" id="A0AAU9SR54"/>